<dbReference type="GO" id="GO:0006417">
    <property type="term" value="P:regulation of translation"/>
    <property type="evidence" value="ECO:0007669"/>
    <property type="project" value="UniProtKB-KW"/>
</dbReference>
<evidence type="ECO:0000313" key="12">
    <source>
        <dbReference type="Proteomes" id="UP000179164"/>
    </source>
</evidence>
<dbReference type="PIRSF" id="PIRSF002155">
    <property type="entry name" value="Ribosomal_L1"/>
    <property type="match status" value="1"/>
</dbReference>
<dbReference type="Gene3D" id="3.40.50.790">
    <property type="match status" value="1"/>
</dbReference>
<evidence type="ECO:0000256" key="6">
    <source>
        <dbReference type="ARBA" id="ARBA00022980"/>
    </source>
</evidence>
<comment type="function">
    <text evidence="9">Binds directly to 23S rRNA. The L1 stalk is quite mobile in the ribosome, and is involved in E site tRNA release.</text>
</comment>
<evidence type="ECO:0000256" key="5">
    <source>
        <dbReference type="ARBA" id="ARBA00022884"/>
    </source>
</evidence>
<name>A0A1G2B1P9_9BACT</name>
<dbReference type="FunFam" id="3.40.50.790:FF:000001">
    <property type="entry name" value="50S ribosomal protein L1"/>
    <property type="match status" value="1"/>
</dbReference>
<dbReference type="CDD" id="cd00403">
    <property type="entry name" value="Ribosomal_L1"/>
    <property type="match status" value="1"/>
</dbReference>
<dbReference type="PANTHER" id="PTHR36427">
    <property type="entry name" value="54S RIBOSOMAL PROTEIN L1, MITOCHONDRIAL"/>
    <property type="match status" value="1"/>
</dbReference>
<dbReference type="GO" id="GO:0015934">
    <property type="term" value="C:large ribosomal subunit"/>
    <property type="evidence" value="ECO:0007669"/>
    <property type="project" value="InterPro"/>
</dbReference>
<keyword evidence="6 9" id="KW-0689">Ribosomal protein</keyword>
<dbReference type="Pfam" id="PF00687">
    <property type="entry name" value="Ribosomal_L1"/>
    <property type="match status" value="1"/>
</dbReference>
<dbReference type="InterPro" id="IPR005878">
    <property type="entry name" value="Ribosom_uL1_bac-type"/>
</dbReference>
<evidence type="ECO:0000256" key="3">
    <source>
        <dbReference type="ARBA" id="ARBA00022730"/>
    </source>
</evidence>
<dbReference type="GO" id="GO:0006412">
    <property type="term" value="P:translation"/>
    <property type="evidence" value="ECO:0007669"/>
    <property type="project" value="UniProtKB-UniRule"/>
</dbReference>
<dbReference type="Gene3D" id="3.30.190.20">
    <property type="match status" value="1"/>
</dbReference>
<dbReference type="PANTHER" id="PTHR36427:SF3">
    <property type="entry name" value="LARGE RIBOSOMAL SUBUNIT PROTEIN UL1M"/>
    <property type="match status" value="1"/>
</dbReference>
<dbReference type="InterPro" id="IPR002143">
    <property type="entry name" value="Ribosomal_uL1"/>
</dbReference>
<evidence type="ECO:0000256" key="1">
    <source>
        <dbReference type="ARBA" id="ARBA00010531"/>
    </source>
</evidence>
<organism evidence="11 12">
    <name type="scientific">Candidatus Kerfeldbacteria bacterium RIFCSPLOWO2_01_FULL_48_11</name>
    <dbReference type="NCBI Taxonomy" id="1798543"/>
    <lineage>
        <taxon>Bacteria</taxon>
        <taxon>Candidatus Kerfeldiibacteriota</taxon>
    </lineage>
</organism>
<evidence type="ECO:0000256" key="4">
    <source>
        <dbReference type="ARBA" id="ARBA00022845"/>
    </source>
</evidence>
<comment type="function">
    <text evidence="9">Protein L1 is also a translational repressor protein, it controls the translation of the L11 operon by binding to its mRNA.</text>
</comment>
<evidence type="ECO:0000256" key="10">
    <source>
        <dbReference type="RuleBase" id="RU000659"/>
    </source>
</evidence>
<comment type="caution">
    <text evidence="11">The sequence shown here is derived from an EMBL/GenBank/DDBJ whole genome shotgun (WGS) entry which is preliminary data.</text>
</comment>
<accession>A0A1G2B1P9</accession>
<sequence length="225" mass="24001">MRSKRFREAEKLIDSSKKYSIDEAVDLVKKTSNVKFDAAVELHCRLGIEPTKADQVVRGTVTLPHGTGKKKKIAVFAEGKDAEAAKKAGADVVGGAELIKEIKQKGGADFEVAVAHPSMMKHLGQIAKILGPKGLMPNPKSETVASDVAKAVKELQGGKLTFRNDETGNIHQIIGKVSFDPKNLAANLTAFLEALKKAKPQGVKGTYLLTATVCSSMGPSIRLAL</sequence>
<dbReference type="STRING" id="1798543.A2898_04975"/>
<comment type="similarity">
    <text evidence="1 9 10">Belongs to the universal ribosomal protein uL1 family.</text>
</comment>
<evidence type="ECO:0000256" key="9">
    <source>
        <dbReference type="HAMAP-Rule" id="MF_01318"/>
    </source>
</evidence>
<dbReference type="GO" id="GO:0019843">
    <property type="term" value="F:rRNA binding"/>
    <property type="evidence" value="ECO:0007669"/>
    <property type="project" value="UniProtKB-UniRule"/>
</dbReference>
<dbReference type="InterPro" id="IPR028364">
    <property type="entry name" value="Ribosomal_uL1/biogenesis"/>
</dbReference>
<gene>
    <name evidence="9" type="primary">rplA</name>
    <name evidence="11" type="ORF">A2898_04975</name>
</gene>
<keyword evidence="3 9" id="KW-0699">rRNA-binding</keyword>
<keyword evidence="7 9" id="KW-0687">Ribonucleoprotein</keyword>
<proteinExistence type="inferred from homology"/>
<keyword evidence="5 9" id="KW-0694">RNA-binding</keyword>
<evidence type="ECO:0000256" key="2">
    <source>
        <dbReference type="ARBA" id="ARBA00022491"/>
    </source>
</evidence>
<reference evidence="11 12" key="1">
    <citation type="journal article" date="2016" name="Nat. Commun.">
        <title>Thousands of microbial genomes shed light on interconnected biogeochemical processes in an aquifer system.</title>
        <authorList>
            <person name="Anantharaman K."/>
            <person name="Brown C.T."/>
            <person name="Hug L.A."/>
            <person name="Sharon I."/>
            <person name="Castelle C.J."/>
            <person name="Probst A.J."/>
            <person name="Thomas B.C."/>
            <person name="Singh A."/>
            <person name="Wilkins M.J."/>
            <person name="Karaoz U."/>
            <person name="Brodie E.L."/>
            <person name="Williams K.H."/>
            <person name="Hubbard S.S."/>
            <person name="Banfield J.F."/>
        </authorList>
    </citation>
    <scope>NUCLEOTIDE SEQUENCE [LARGE SCALE GENOMIC DNA]</scope>
</reference>
<evidence type="ECO:0000256" key="7">
    <source>
        <dbReference type="ARBA" id="ARBA00023274"/>
    </source>
</evidence>
<dbReference type="GO" id="GO:0003735">
    <property type="term" value="F:structural constituent of ribosome"/>
    <property type="evidence" value="ECO:0007669"/>
    <property type="project" value="InterPro"/>
</dbReference>
<dbReference type="InterPro" id="IPR023674">
    <property type="entry name" value="Ribosomal_uL1-like"/>
</dbReference>
<dbReference type="Proteomes" id="UP000179164">
    <property type="component" value="Unassembled WGS sequence"/>
</dbReference>
<keyword evidence="4 9" id="KW-0810">Translation regulation</keyword>
<protein>
    <recommendedName>
        <fullName evidence="8 9">Large ribosomal subunit protein uL1</fullName>
    </recommendedName>
</protein>
<dbReference type="EMBL" id="MHKE01000017">
    <property type="protein sequence ID" value="OGY82905.1"/>
    <property type="molecule type" value="Genomic_DNA"/>
</dbReference>
<dbReference type="AlphaFoldDB" id="A0A1G2B1P9"/>
<dbReference type="NCBIfam" id="TIGR01169">
    <property type="entry name" value="rplA_bact"/>
    <property type="match status" value="1"/>
</dbReference>
<comment type="subunit">
    <text evidence="9">Part of the 50S ribosomal subunit.</text>
</comment>
<keyword evidence="9" id="KW-0820">tRNA-binding</keyword>
<dbReference type="SUPFAM" id="SSF56808">
    <property type="entry name" value="Ribosomal protein L1"/>
    <property type="match status" value="1"/>
</dbReference>
<keyword evidence="2 9" id="KW-0678">Repressor</keyword>
<dbReference type="InterPro" id="IPR023673">
    <property type="entry name" value="Ribosomal_uL1_CS"/>
</dbReference>
<dbReference type="GO" id="GO:0000049">
    <property type="term" value="F:tRNA binding"/>
    <property type="evidence" value="ECO:0007669"/>
    <property type="project" value="UniProtKB-KW"/>
</dbReference>
<dbReference type="InterPro" id="IPR016095">
    <property type="entry name" value="Ribosomal_uL1_3-a/b-sand"/>
</dbReference>
<evidence type="ECO:0000313" key="11">
    <source>
        <dbReference type="EMBL" id="OGY82905.1"/>
    </source>
</evidence>
<evidence type="ECO:0000256" key="8">
    <source>
        <dbReference type="ARBA" id="ARBA00035241"/>
    </source>
</evidence>
<dbReference type="HAMAP" id="MF_01318_B">
    <property type="entry name" value="Ribosomal_uL1_B"/>
    <property type="match status" value="1"/>
</dbReference>
<dbReference type="PROSITE" id="PS01199">
    <property type="entry name" value="RIBOSOMAL_L1"/>
    <property type="match status" value="1"/>
</dbReference>